<dbReference type="PROSITE" id="PS00070">
    <property type="entry name" value="ALDEHYDE_DEHYDR_CYS"/>
    <property type="match status" value="1"/>
</dbReference>
<comment type="similarity">
    <text evidence="1">Belongs to the aldehyde dehydrogenase family.</text>
</comment>
<dbReference type="Proteomes" id="UP001235939">
    <property type="component" value="Chromosome 15"/>
</dbReference>
<dbReference type="InterPro" id="IPR015590">
    <property type="entry name" value="Aldehyde_DH_dom"/>
</dbReference>
<dbReference type="InterPro" id="IPR010061">
    <property type="entry name" value="MeMal-semiAld_DH"/>
</dbReference>
<comment type="catalytic activity">
    <reaction evidence="9">
        <text>3-oxopropanoate + NAD(+) + CoA + H2O = hydrogencarbonate + acetyl-CoA + NADH + H(+)</text>
        <dbReference type="Rhea" id="RHEA:76615"/>
        <dbReference type="ChEBI" id="CHEBI:15377"/>
        <dbReference type="ChEBI" id="CHEBI:15378"/>
        <dbReference type="ChEBI" id="CHEBI:17544"/>
        <dbReference type="ChEBI" id="CHEBI:33190"/>
        <dbReference type="ChEBI" id="CHEBI:57287"/>
        <dbReference type="ChEBI" id="CHEBI:57288"/>
        <dbReference type="ChEBI" id="CHEBI:57540"/>
        <dbReference type="ChEBI" id="CHEBI:57945"/>
        <dbReference type="EC" id="1.2.1.27"/>
    </reaction>
    <physiologicalReaction direction="left-to-right" evidence="9">
        <dbReference type="Rhea" id="RHEA:76616"/>
    </physiologicalReaction>
</comment>
<dbReference type="SUPFAM" id="SSF53720">
    <property type="entry name" value="ALDH-like"/>
    <property type="match status" value="1"/>
</dbReference>
<gene>
    <name evidence="11" type="ORF">LAZ67_15002922</name>
</gene>
<dbReference type="CDD" id="cd07085">
    <property type="entry name" value="ALDH_F6_MMSDH"/>
    <property type="match status" value="1"/>
</dbReference>
<accession>A0ABY6L9X0</accession>
<protein>
    <recommendedName>
        <fullName evidence="6">Probable methylmalonate-semialdehyde/malonate-semialdehyde dehydrogenase [acylating], mitochondrial</fullName>
        <ecNumber evidence="2">1.2.1.27</ecNumber>
    </recommendedName>
    <alternativeName>
        <fullName evidence="7">Malonate-semialdehyde dehydrogenase [acylating]</fullName>
    </alternativeName>
</protein>
<evidence type="ECO:0000256" key="6">
    <source>
        <dbReference type="ARBA" id="ARBA00039517"/>
    </source>
</evidence>
<comment type="catalytic activity">
    <reaction evidence="8">
        <text>2-methyl-3-oxopropanoate + NAD(+) + CoA + H2O = propanoyl-CoA + hydrogencarbonate + NADH + H(+)</text>
        <dbReference type="Rhea" id="RHEA:20804"/>
        <dbReference type="ChEBI" id="CHEBI:15377"/>
        <dbReference type="ChEBI" id="CHEBI:15378"/>
        <dbReference type="ChEBI" id="CHEBI:17544"/>
        <dbReference type="ChEBI" id="CHEBI:57287"/>
        <dbReference type="ChEBI" id="CHEBI:57392"/>
        <dbReference type="ChEBI" id="CHEBI:57540"/>
        <dbReference type="ChEBI" id="CHEBI:57700"/>
        <dbReference type="ChEBI" id="CHEBI:57945"/>
        <dbReference type="EC" id="1.2.1.27"/>
    </reaction>
    <physiologicalReaction direction="left-to-right" evidence="8">
        <dbReference type="Rhea" id="RHEA:20805"/>
    </physiologicalReaction>
</comment>
<evidence type="ECO:0000256" key="8">
    <source>
        <dbReference type="ARBA" id="ARBA00047644"/>
    </source>
</evidence>
<evidence type="ECO:0000256" key="1">
    <source>
        <dbReference type="ARBA" id="ARBA00009986"/>
    </source>
</evidence>
<evidence type="ECO:0000313" key="12">
    <source>
        <dbReference type="Proteomes" id="UP001235939"/>
    </source>
</evidence>
<feature type="domain" description="Aldehyde dehydrogenase" evidence="10">
    <location>
        <begin position="195"/>
        <end position="447"/>
    </location>
</feature>
<keyword evidence="4" id="KW-0520">NAD</keyword>
<feature type="domain" description="Aldehyde dehydrogenase" evidence="10">
    <location>
        <begin position="2"/>
        <end position="177"/>
    </location>
</feature>
<dbReference type="InterPro" id="IPR016161">
    <property type="entry name" value="Ald_DH/histidinol_DH"/>
</dbReference>
<dbReference type="PANTHER" id="PTHR43866">
    <property type="entry name" value="MALONATE-SEMIALDEHYDE DEHYDROGENASE"/>
    <property type="match status" value="1"/>
</dbReference>
<evidence type="ECO:0000256" key="5">
    <source>
        <dbReference type="ARBA" id="ARBA00037458"/>
    </source>
</evidence>
<dbReference type="PANTHER" id="PTHR43866:SF3">
    <property type="entry name" value="METHYLMALONATE-SEMIALDEHYDE DEHYDROGENASE [ACYLATING], MITOCHONDRIAL"/>
    <property type="match status" value="1"/>
</dbReference>
<keyword evidence="3" id="KW-0560">Oxidoreductase</keyword>
<evidence type="ECO:0000259" key="10">
    <source>
        <dbReference type="Pfam" id="PF00171"/>
    </source>
</evidence>
<dbReference type="Pfam" id="PF00171">
    <property type="entry name" value="Aldedh"/>
    <property type="match status" value="2"/>
</dbReference>
<dbReference type="InterPro" id="IPR016163">
    <property type="entry name" value="Ald_DH_C"/>
</dbReference>
<organism evidence="11 12">
    <name type="scientific">Cordylochernes scorpioides</name>
    <dbReference type="NCBI Taxonomy" id="51811"/>
    <lineage>
        <taxon>Eukaryota</taxon>
        <taxon>Metazoa</taxon>
        <taxon>Ecdysozoa</taxon>
        <taxon>Arthropoda</taxon>
        <taxon>Chelicerata</taxon>
        <taxon>Arachnida</taxon>
        <taxon>Pseudoscorpiones</taxon>
        <taxon>Cheliferoidea</taxon>
        <taxon>Chernetidae</taxon>
        <taxon>Cordylochernes</taxon>
    </lineage>
</organism>
<reference evidence="11 12" key="1">
    <citation type="submission" date="2022-01" db="EMBL/GenBank/DDBJ databases">
        <title>A chromosomal length assembly of Cordylochernes scorpioides.</title>
        <authorList>
            <person name="Zeh D."/>
            <person name="Zeh J."/>
        </authorList>
    </citation>
    <scope>NUCLEOTIDE SEQUENCE [LARGE SCALE GENOMIC DNA]</scope>
    <source>
        <strain evidence="11">IN4F17</strain>
        <tissue evidence="11">Whole Body</tissue>
    </source>
</reference>
<evidence type="ECO:0000256" key="2">
    <source>
        <dbReference type="ARBA" id="ARBA00013048"/>
    </source>
</evidence>
<dbReference type="EMBL" id="CP092877">
    <property type="protein sequence ID" value="UYV77936.1"/>
    <property type="molecule type" value="Genomic_DNA"/>
</dbReference>
<evidence type="ECO:0000256" key="9">
    <source>
        <dbReference type="ARBA" id="ARBA00048821"/>
    </source>
</evidence>
<comment type="function">
    <text evidence="5">Probable malonate and methylmalonate semialdehyde dehydrogenase involved in the catabolism of valine, thymine, and compounds catabolized by way of beta-alanine, including uracil and cytidine.</text>
</comment>
<dbReference type="InterPro" id="IPR016160">
    <property type="entry name" value="Ald_DH_CS_CYS"/>
</dbReference>
<evidence type="ECO:0000256" key="3">
    <source>
        <dbReference type="ARBA" id="ARBA00023002"/>
    </source>
</evidence>
<evidence type="ECO:0000256" key="7">
    <source>
        <dbReference type="ARBA" id="ARBA00042419"/>
    </source>
</evidence>
<evidence type="ECO:0000313" key="11">
    <source>
        <dbReference type="EMBL" id="UYV77936.1"/>
    </source>
</evidence>
<evidence type="ECO:0000256" key="4">
    <source>
        <dbReference type="ARBA" id="ARBA00023027"/>
    </source>
</evidence>
<dbReference type="Gene3D" id="3.40.605.10">
    <property type="entry name" value="Aldehyde Dehydrogenase, Chain A, domain 1"/>
    <property type="match status" value="2"/>
</dbReference>
<dbReference type="InterPro" id="IPR016162">
    <property type="entry name" value="Ald_DH_N"/>
</dbReference>
<keyword evidence="12" id="KW-1185">Reference proteome</keyword>
<dbReference type="Gene3D" id="3.40.309.10">
    <property type="entry name" value="Aldehyde Dehydrogenase, Chain A, domain 2"/>
    <property type="match status" value="1"/>
</dbReference>
<sequence length="504" mass="54020">MEAAVAAAKEAYPSWSNTTILSRQQTMFRLQHLIRSNMKRLAEYITLEQGKTLVDAEGDVFRGLQVVEHACSATTLGLGETLPSIAANMDTHSYRLPLGVWAGITPFNFPAMIPLWMFPLALVCGNTFVLKPSERDPGAAMILMELVKEAGIPQGVVNVIHGQHKVLTSILTGEMSLSIASIVITNNGCYVWPAVDFICDHPDIKAISFVGSDRAGQYIYERGSKKGKRVQCNMGAKNHGVIMPDANKEHTLNQLVGAAFGAAGQRCMALSTAVFVGEARQWIPELVERAKKLKVNAGHEAGADLGPVISPEAKKRILELIQSGVEEGARLELDGRKVEVAPQYSNGNFVGPTILTGVKPSMRCYKEEIFGPVLVGLEVDTLDDAIDLINTNPYGNGTAIFTTNRATAHTFTNKIDVGQVEVNVPIPVPLPMFSFTGSRASFLGDANFMGKAVSITSFTDGSYWLDLPLTPPLPVPSPDKKGGAGAVTCSLKNLGSAGPADSTL</sequence>
<proteinExistence type="inferred from homology"/>
<dbReference type="EC" id="1.2.1.27" evidence="2"/>
<name>A0ABY6L9X0_9ARAC</name>